<reference evidence="1 2" key="2">
    <citation type="journal article" date="2019" name="G3 (Bethesda)">
        <title>Hybrid Assembly of the Genome of the Entomopathogenic Nematode Steinernema carpocapsae Identifies the X-Chromosome.</title>
        <authorList>
            <person name="Serra L."/>
            <person name="Macchietto M."/>
            <person name="Macias-Munoz A."/>
            <person name="McGill C.J."/>
            <person name="Rodriguez I.M."/>
            <person name="Rodriguez B."/>
            <person name="Murad R."/>
            <person name="Mortazavi A."/>
        </authorList>
    </citation>
    <scope>NUCLEOTIDE SEQUENCE [LARGE SCALE GENOMIC DNA]</scope>
    <source>
        <strain evidence="1 2">ALL</strain>
    </source>
</reference>
<evidence type="ECO:0000313" key="2">
    <source>
        <dbReference type="Proteomes" id="UP000298663"/>
    </source>
</evidence>
<reference evidence="1 2" key="1">
    <citation type="journal article" date="2015" name="Genome Biol.">
        <title>Comparative genomics of Steinernema reveals deeply conserved gene regulatory networks.</title>
        <authorList>
            <person name="Dillman A.R."/>
            <person name="Macchietto M."/>
            <person name="Porter C.F."/>
            <person name="Rogers A."/>
            <person name="Williams B."/>
            <person name="Antoshechkin I."/>
            <person name="Lee M.M."/>
            <person name="Goodwin Z."/>
            <person name="Lu X."/>
            <person name="Lewis E.E."/>
            <person name="Goodrich-Blair H."/>
            <person name="Stock S.P."/>
            <person name="Adams B.J."/>
            <person name="Sternberg P.W."/>
            <person name="Mortazavi A."/>
        </authorList>
    </citation>
    <scope>NUCLEOTIDE SEQUENCE [LARGE SCALE GENOMIC DNA]</scope>
    <source>
        <strain evidence="1 2">ALL</strain>
    </source>
</reference>
<dbReference type="EMBL" id="AZBU02000003">
    <property type="protein sequence ID" value="TKR89640.1"/>
    <property type="molecule type" value="Genomic_DNA"/>
</dbReference>
<accession>A0A4U5P1G3</accession>
<dbReference type="Proteomes" id="UP000298663">
    <property type="component" value="Unassembled WGS sequence"/>
</dbReference>
<name>A0A4U5P1G3_STECR</name>
<sequence length="118" mass="13442">MTGINDICNVNSAAPSILTIKQLFVIQGDTKNSPCGTRQEGCVWLRRELSGKDYFDATGAVGPVGDKFTREHERGVKSWFFLQKTTKIIRDQRIARFGVLRLRYLDEKYDIPCENVDN</sequence>
<evidence type="ECO:0000313" key="1">
    <source>
        <dbReference type="EMBL" id="TKR89640.1"/>
    </source>
</evidence>
<organism evidence="1 2">
    <name type="scientific">Steinernema carpocapsae</name>
    <name type="common">Entomopathogenic nematode</name>
    <dbReference type="NCBI Taxonomy" id="34508"/>
    <lineage>
        <taxon>Eukaryota</taxon>
        <taxon>Metazoa</taxon>
        <taxon>Ecdysozoa</taxon>
        <taxon>Nematoda</taxon>
        <taxon>Chromadorea</taxon>
        <taxon>Rhabditida</taxon>
        <taxon>Tylenchina</taxon>
        <taxon>Panagrolaimomorpha</taxon>
        <taxon>Strongyloidoidea</taxon>
        <taxon>Steinernematidae</taxon>
        <taxon>Steinernema</taxon>
    </lineage>
</organism>
<proteinExistence type="predicted"/>
<protein>
    <submittedName>
        <fullName evidence="1">Uncharacterized protein</fullName>
    </submittedName>
</protein>
<comment type="caution">
    <text evidence="1">The sequence shown here is derived from an EMBL/GenBank/DDBJ whole genome shotgun (WGS) entry which is preliminary data.</text>
</comment>
<keyword evidence="2" id="KW-1185">Reference proteome</keyword>
<dbReference type="AlphaFoldDB" id="A0A4U5P1G3"/>
<gene>
    <name evidence="1" type="ORF">L596_013709</name>
</gene>